<gene>
    <name evidence="2" type="ORF">B0T19DRAFT_472454</name>
</gene>
<evidence type="ECO:0000256" key="1">
    <source>
        <dbReference type="SAM" id="SignalP"/>
    </source>
</evidence>
<feature type="signal peptide" evidence="1">
    <location>
        <begin position="1"/>
        <end position="18"/>
    </location>
</feature>
<evidence type="ECO:0000313" key="2">
    <source>
        <dbReference type="EMBL" id="KAK3337571.1"/>
    </source>
</evidence>
<keyword evidence="3" id="KW-1185">Reference proteome</keyword>
<dbReference type="EMBL" id="JAUEPO010000001">
    <property type="protein sequence ID" value="KAK3337571.1"/>
    <property type="molecule type" value="Genomic_DNA"/>
</dbReference>
<dbReference type="Proteomes" id="UP001286456">
    <property type="component" value="Unassembled WGS sequence"/>
</dbReference>
<sequence>MARLGVLLISLLSASVNALPRVVALSNTCNQVAGPSAILSISKENITDPAKCSRPFVSINQLTAASGTVPPSSPLFHKVTKRTRRSPCVSKIPNGTLLPDSMPSYNDLHIIRGPWGAITVRPGRVLIDFEACDTDPAGGDYLLETPSWIDGMMGVSWENNAPELGDGACAFGAFLRYEGDC</sequence>
<comment type="caution">
    <text evidence="2">The sequence shown here is derived from an EMBL/GenBank/DDBJ whole genome shotgun (WGS) entry which is preliminary data.</text>
</comment>
<proteinExistence type="predicted"/>
<keyword evidence="1" id="KW-0732">Signal</keyword>
<organism evidence="2 3">
    <name type="scientific">Cercophora scortea</name>
    <dbReference type="NCBI Taxonomy" id="314031"/>
    <lineage>
        <taxon>Eukaryota</taxon>
        <taxon>Fungi</taxon>
        <taxon>Dikarya</taxon>
        <taxon>Ascomycota</taxon>
        <taxon>Pezizomycotina</taxon>
        <taxon>Sordariomycetes</taxon>
        <taxon>Sordariomycetidae</taxon>
        <taxon>Sordariales</taxon>
        <taxon>Lasiosphaeriaceae</taxon>
        <taxon>Cercophora</taxon>
    </lineage>
</organism>
<reference evidence="2" key="1">
    <citation type="journal article" date="2023" name="Mol. Phylogenet. Evol.">
        <title>Genome-scale phylogeny and comparative genomics of the fungal order Sordariales.</title>
        <authorList>
            <person name="Hensen N."/>
            <person name="Bonometti L."/>
            <person name="Westerberg I."/>
            <person name="Brannstrom I.O."/>
            <person name="Guillou S."/>
            <person name="Cros-Aarteil S."/>
            <person name="Calhoun S."/>
            <person name="Haridas S."/>
            <person name="Kuo A."/>
            <person name="Mondo S."/>
            <person name="Pangilinan J."/>
            <person name="Riley R."/>
            <person name="LaButti K."/>
            <person name="Andreopoulos B."/>
            <person name="Lipzen A."/>
            <person name="Chen C."/>
            <person name="Yan M."/>
            <person name="Daum C."/>
            <person name="Ng V."/>
            <person name="Clum A."/>
            <person name="Steindorff A."/>
            <person name="Ohm R.A."/>
            <person name="Martin F."/>
            <person name="Silar P."/>
            <person name="Natvig D.O."/>
            <person name="Lalanne C."/>
            <person name="Gautier V."/>
            <person name="Ament-Velasquez S.L."/>
            <person name="Kruys A."/>
            <person name="Hutchinson M.I."/>
            <person name="Powell A.J."/>
            <person name="Barry K."/>
            <person name="Miller A.N."/>
            <person name="Grigoriev I.V."/>
            <person name="Debuchy R."/>
            <person name="Gladieux P."/>
            <person name="Hiltunen Thoren M."/>
            <person name="Johannesson H."/>
        </authorList>
    </citation>
    <scope>NUCLEOTIDE SEQUENCE</scope>
    <source>
        <strain evidence="2">SMH4131-1</strain>
    </source>
</reference>
<accession>A0AAE0J5Z8</accession>
<name>A0AAE0J5Z8_9PEZI</name>
<reference evidence="2" key="2">
    <citation type="submission" date="2023-06" db="EMBL/GenBank/DDBJ databases">
        <authorList>
            <consortium name="Lawrence Berkeley National Laboratory"/>
            <person name="Haridas S."/>
            <person name="Hensen N."/>
            <person name="Bonometti L."/>
            <person name="Westerberg I."/>
            <person name="Brannstrom I.O."/>
            <person name="Guillou S."/>
            <person name="Cros-Aarteil S."/>
            <person name="Calhoun S."/>
            <person name="Kuo A."/>
            <person name="Mondo S."/>
            <person name="Pangilinan J."/>
            <person name="Riley R."/>
            <person name="Labutti K."/>
            <person name="Andreopoulos B."/>
            <person name="Lipzen A."/>
            <person name="Chen C."/>
            <person name="Yanf M."/>
            <person name="Daum C."/>
            <person name="Ng V."/>
            <person name="Clum A."/>
            <person name="Steindorff A."/>
            <person name="Ohm R."/>
            <person name="Martin F."/>
            <person name="Silar P."/>
            <person name="Natvig D."/>
            <person name="Lalanne C."/>
            <person name="Gautier V."/>
            <person name="Ament-Velasquez S.L."/>
            <person name="Kruys A."/>
            <person name="Hutchinson M.I."/>
            <person name="Powell A.J."/>
            <person name="Barry K."/>
            <person name="Miller A.N."/>
            <person name="Grigoriev I.V."/>
            <person name="Debuchy R."/>
            <person name="Gladieux P."/>
            <person name="Thoren M.H."/>
            <person name="Johannesson H."/>
        </authorList>
    </citation>
    <scope>NUCLEOTIDE SEQUENCE</scope>
    <source>
        <strain evidence="2">SMH4131-1</strain>
    </source>
</reference>
<feature type="chain" id="PRO_5042077689" evidence="1">
    <location>
        <begin position="19"/>
        <end position="181"/>
    </location>
</feature>
<dbReference type="AlphaFoldDB" id="A0AAE0J5Z8"/>
<protein>
    <submittedName>
        <fullName evidence="2">Uncharacterized protein</fullName>
    </submittedName>
</protein>
<evidence type="ECO:0000313" key="3">
    <source>
        <dbReference type="Proteomes" id="UP001286456"/>
    </source>
</evidence>